<dbReference type="CDD" id="cd00568">
    <property type="entry name" value="TPP_enzymes"/>
    <property type="match status" value="1"/>
</dbReference>
<feature type="domain" description="Thiamine pyrophosphate enzyme N-terminal TPP-binding" evidence="6">
    <location>
        <begin position="21"/>
        <end position="139"/>
    </location>
</feature>
<evidence type="ECO:0000259" key="6">
    <source>
        <dbReference type="Pfam" id="PF02776"/>
    </source>
</evidence>
<keyword evidence="2 3" id="KW-0786">Thiamine pyrophosphate</keyword>
<dbReference type="GO" id="GO:0050660">
    <property type="term" value="F:flavin adenine dinucleotide binding"/>
    <property type="evidence" value="ECO:0007669"/>
    <property type="project" value="TreeGrafter"/>
</dbReference>
<dbReference type="STRING" id="1196031.A361_14280"/>
<reference evidence="7 8" key="1">
    <citation type="submission" date="2016-04" db="EMBL/GenBank/DDBJ databases">
        <title>Complete genome sequence of Bacillus oceanisediminis strain 2691.</title>
        <authorList>
            <person name="Jeong H."/>
            <person name="Kim H.J."/>
            <person name="Lee D.-W."/>
        </authorList>
    </citation>
    <scope>NUCLEOTIDE SEQUENCE [LARGE SCALE GENOMIC DNA]</scope>
    <source>
        <strain evidence="7 8">2691</strain>
    </source>
</reference>
<dbReference type="PANTHER" id="PTHR18968:SF13">
    <property type="entry name" value="ACETOLACTATE SYNTHASE CATALYTIC SUBUNIT, MITOCHONDRIAL"/>
    <property type="match status" value="1"/>
</dbReference>
<dbReference type="Pfam" id="PF00205">
    <property type="entry name" value="TPP_enzyme_M"/>
    <property type="match status" value="1"/>
</dbReference>
<dbReference type="InterPro" id="IPR012000">
    <property type="entry name" value="Thiamin_PyroP_enz_cen_dom"/>
</dbReference>
<dbReference type="GO" id="GO:0000287">
    <property type="term" value="F:magnesium ion binding"/>
    <property type="evidence" value="ECO:0007669"/>
    <property type="project" value="InterPro"/>
</dbReference>
<accession>A0A161J6I9</accession>
<comment type="similarity">
    <text evidence="1 3">Belongs to the TPP enzyme family.</text>
</comment>
<evidence type="ECO:0008006" key="9">
    <source>
        <dbReference type="Google" id="ProtNLM"/>
    </source>
</evidence>
<dbReference type="CDD" id="cd07035">
    <property type="entry name" value="TPP_PYR_POX_like"/>
    <property type="match status" value="1"/>
</dbReference>
<dbReference type="InterPro" id="IPR012001">
    <property type="entry name" value="Thiamin_PyroP_enz_TPP-bd_dom"/>
</dbReference>
<protein>
    <recommendedName>
        <fullName evidence="9">Thiamine pyrophosphate-binding protein</fullName>
    </recommendedName>
</protein>
<evidence type="ECO:0000256" key="3">
    <source>
        <dbReference type="RuleBase" id="RU362132"/>
    </source>
</evidence>
<gene>
    <name evidence="7" type="ORF">A361_14280</name>
</gene>
<evidence type="ECO:0000256" key="2">
    <source>
        <dbReference type="ARBA" id="ARBA00023052"/>
    </source>
</evidence>
<dbReference type="Gene3D" id="3.40.50.1220">
    <property type="entry name" value="TPP-binding domain"/>
    <property type="match status" value="1"/>
</dbReference>
<dbReference type="Pfam" id="PF02775">
    <property type="entry name" value="TPP_enzyme_C"/>
    <property type="match status" value="1"/>
</dbReference>
<dbReference type="GO" id="GO:0005948">
    <property type="term" value="C:acetolactate synthase complex"/>
    <property type="evidence" value="ECO:0007669"/>
    <property type="project" value="TreeGrafter"/>
</dbReference>
<dbReference type="Proteomes" id="UP000077856">
    <property type="component" value="Chromosome"/>
</dbReference>
<dbReference type="SUPFAM" id="SSF52467">
    <property type="entry name" value="DHS-like NAD/FAD-binding domain"/>
    <property type="match status" value="1"/>
</dbReference>
<dbReference type="EMBL" id="CP015506">
    <property type="protein sequence ID" value="AND42761.1"/>
    <property type="molecule type" value="Genomic_DNA"/>
</dbReference>
<organism evidence="7 8">
    <name type="scientific">Cytobacillus oceanisediminis 2691</name>
    <dbReference type="NCBI Taxonomy" id="1196031"/>
    <lineage>
        <taxon>Bacteria</taxon>
        <taxon>Bacillati</taxon>
        <taxon>Bacillota</taxon>
        <taxon>Bacilli</taxon>
        <taxon>Bacillales</taxon>
        <taxon>Bacillaceae</taxon>
        <taxon>Cytobacillus</taxon>
    </lineage>
</organism>
<feature type="domain" description="Thiamine pyrophosphate enzyme TPP-binding" evidence="5">
    <location>
        <begin position="404"/>
        <end position="546"/>
    </location>
</feature>
<sequence length="573" mass="61190">MSQQEQLEIAPVKASEQMEFTAADAVVKELVRAGVEVAFGIVSIHNMPIYDAILRDGRIHLVCSRGESGAANMADGYARATGKLGVVITSTGTGAGNAAGSLIESWAAGVPLLHLTGEVASPYLGTGRGYIHECKDQLSIMEGSCKKAMRLRRPEQAAAVIRQAIKEAAAVPSGPVSVEIPIDFQSAIIPDYSLEEVYVSVQENSSISYLPKEAITKVSQARRPVIWAGGGVISSGASKELQELAERIGAAVITSQSGKGSIPEDHPQCIGHFASFELTKDLVKKSDLLISIGVRFRGNETSNWKIEIPENHISIDADLQAMNRNYAAAIGLAGDAKLILRKVNEELAKESLSPSKDYLEEVLSVRKELRLQLRATLGPYEKIADAMRKLLPRDTVLVRDVTVQANVWGSRLFEIYQPRTSIHASGGGIGQGLPTAIGAQMGCKDRQVVLLAGDGGFMVNVGEMATAVQESLPIIVILFDDAGYGVLRNIQDAAYGRQVAVDLVSPDFVLLAQSMGFASAKIGSPEEFASELEKAMDKRKPSMIVVDMEAVGPMAKPFGGPPGAAEAFKPKKL</sequence>
<dbReference type="RefSeq" id="WP_019381318.1">
    <property type="nucleotide sequence ID" value="NZ_CP015506.1"/>
</dbReference>
<dbReference type="KEGG" id="bon:A361_14280"/>
<dbReference type="InterPro" id="IPR029061">
    <property type="entry name" value="THDP-binding"/>
</dbReference>
<dbReference type="NCBIfam" id="NF005470">
    <property type="entry name" value="PRK07064.1"/>
    <property type="match status" value="1"/>
</dbReference>
<dbReference type="GO" id="GO:0003984">
    <property type="term" value="F:acetolactate synthase activity"/>
    <property type="evidence" value="ECO:0007669"/>
    <property type="project" value="TreeGrafter"/>
</dbReference>
<dbReference type="Gene3D" id="3.40.50.970">
    <property type="match status" value="2"/>
</dbReference>
<dbReference type="GO" id="GO:0009097">
    <property type="term" value="P:isoleucine biosynthetic process"/>
    <property type="evidence" value="ECO:0007669"/>
    <property type="project" value="TreeGrafter"/>
</dbReference>
<dbReference type="PANTHER" id="PTHR18968">
    <property type="entry name" value="THIAMINE PYROPHOSPHATE ENZYMES"/>
    <property type="match status" value="1"/>
</dbReference>
<dbReference type="InterPro" id="IPR029035">
    <property type="entry name" value="DHS-like_NAD/FAD-binding_dom"/>
</dbReference>
<proteinExistence type="inferred from homology"/>
<evidence type="ECO:0000313" key="8">
    <source>
        <dbReference type="Proteomes" id="UP000077856"/>
    </source>
</evidence>
<feature type="domain" description="Thiamine pyrophosphate enzyme central" evidence="4">
    <location>
        <begin position="212"/>
        <end position="342"/>
    </location>
</feature>
<evidence type="ECO:0000313" key="7">
    <source>
        <dbReference type="EMBL" id="AND42761.1"/>
    </source>
</evidence>
<dbReference type="GO" id="GO:0030976">
    <property type="term" value="F:thiamine pyrophosphate binding"/>
    <property type="evidence" value="ECO:0007669"/>
    <property type="project" value="InterPro"/>
</dbReference>
<evidence type="ECO:0000259" key="4">
    <source>
        <dbReference type="Pfam" id="PF00205"/>
    </source>
</evidence>
<dbReference type="GO" id="GO:0009099">
    <property type="term" value="P:L-valine biosynthetic process"/>
    <property type="evidence" value="ECO:0007669"/>
    <property type="project" value="TreeGrafter"/>
</dbReference>
<dbReference type="InterPro" id="IPR011766">
    <property type="entry name" value="TPP_enzyme_TPP-bd"/>
</dbReference>
<evidence type="ECO:0000256" key="1">
    <source>
        <dbReference type="ARBA" id="ARBA00007812"/>
    </source>
</evidence>
<dbReference type="Pfam" id="PF02776">
    <property type="entry name" value="TPP_enzyme_N"/>
    <property type="match status" value="1"/>
</dbReference>
<name>A0A161J6I9_9BACI</name>
<dbReference type="InterPro" id="IPR045229">
    <property type="entry name" value="TPP_enz"/>
</dbReference>
<dbReference type="SUPFAM" id="SSF52518">
    <property type="entry name" value="Thiamin diphosphate-binding fold (THDP-binding)"/>
    <property type="match status" value="2"/>
</dbReference>
<dbReference type="eggNOG" id="COG0028">
    <property type="taxonomic scope" value="Bacteria"/>
</dbReference>
<dbReference type="AlphaFoldDB" id="A0A161J6I9"/>
<evidence type="ECO:0000259" key="5">
    <source>
        <dbReference type="Pfam" id="PF02775"/>
    </source>
</evidence>